<dbReference type="AlphaFoldDB" id="A0A1V6Q935"/>
<dbReference type="Pfam" id="PF02136">
    <property type="entry name" value="NTF2"/>
    <property type="match status" value="1"/>
</dbReference>
<evidence type="ECO:0000256" key="1">
    <source>
        <dbReference type="RuleBase" id="RU369002"/>
    </source>
</evidence>
<dbReference type="InterPro" id="IPR032710">
    <property type="entry name" value="NTF2-like_dom_sf"/>
</dbReference>
<dbReference type="Gene3D" id="3.10.450.50">
    <property type="match status" value="1"/>
</dbReference>
<dbReference type="STRING" id="416450.A0A1V6Q935"/>
<accession>A0A1V6Q935</accession>
<keyword evidence="1" id="KW-0963">Cytoplasm</keyword>
<proteinExistence type="predicted"/>
<dbReference type="EMBL" id="MDYN01000009">
    <property type="protein sequence ID" value="OQD85735.1"/>
    <property type="molecule type" value="Genomic_DNA"/>
</dbReference>
<dbReference type="InterPro" id="IPR045875">
    <property type="entry name" value="NTF2"/>
</dbReference>
<name>A0A1V6Q935_9EURO</name>
<evidence type="ECO:0000313" key="4">
    <source>
        <dbReference type="Proteomes" id="UP000191672"/>
    </source>
</evidence>
<dbReference type="SUPFAM" id="SSF54427">
    <property type="entry name" value="NTF2-like"/>
    <property type="match status" value="1"/>
</dbReference>
<dbReference type="PROSITE" id="PS50177">
    <property type="entry name" value="NTF2_DOMAIN"/>
    <property type="match status" value="1"/>
</dbReference>
<dbReference type="GO" id="GO:0005634">
    <property type="term" value="C:nucleus"/>
    <property type="evidence" value="ECO:0007669"/>
    <property type="project" value="UniProtKB-SubCell"/>
</dbReference>
<dbReference type="PANTHER" id="PTHR12612">
    <property type="entry name" value="NUCLEAR TRANSPORT FACTOR 2"/>
    <property type="match status" value="1"/>
</dbReference>
<dbReference type="GO" id="GO:0015031">
    <property type="term" value="P:protein transport"/>
    <property type="evidence" value="ECO:0007669"/>
    <property type="project" value="UniProtKB-KW"/>
</dbReference>
<evidence type="ECO:0000259" key="2">
    <source>
        <dbReference type="PROSITE" id="PS50177"/>
    </source>
</evidence>
<dbReference type="Proteomes" id="UP000191672">
    <property type="component" value="Unassembled WGS sequence"/>
</dbReference>
<protein>
    <recommendedName>
        <fullName evidence="1">Nuclear transport factor 2</fullName>
        <shortName evidence="1">NTF-2</shortName>
    </recommendedName>
</protein>
<keyword evidence="1" id="KW-0539">Nucleus</keyword>
<keyword evidence="1" id="KW-0653">Protein transport</keyword>
<evidence type="ECO:0000313" key="3">
    <source>
        <dbReference type="EMBL" id="OQD85735.1"/>
    </source>
</evidence>
<dbReference type="InterPro" id="IPR018222">
    <property type="entry name" value="Nuclear_transport_factor_2_euk"/>
</dbReference>
<dbReference type="GO" id="GO:0006913">
    <property type="term" value="P:nucleocytoplasmic transport"/>
    <property type="evidence" value="ECO:0007669"/>
    <property type="project" value="UniProtKB-UniRule"/>
</dbReference>
<reference evidence="4" key="1">
    <citation type="journal article" date="2017" name="Nat. Microbiol.">
        <title>Global analysis of biosynthetic gene clusters reveals vast potential of secondary metabolite production in Penicillium species.</title>
        <authorList>
            <person name="Nielsen J.C."/>
            <person name="Grijseels S."/>
            <person name="Prigent S."/>
            <person name="Ji B."/>
            <person name="Dainat J."/>
            <person name="Nielsen K.F."/>
            <person name="Frisvad J.C."/>
            <person name="Workman M."/>
            <person name="Nielsen J."/>
        </authorList>
    </citation>
    <scope>NUCLEOTIDE SEQUENCE [LARGE SCALE GENOMIC DNA]</scope>
    <source>
        <strain evidence="4">IBT 31811</strain>
    </source>
</reference>
<dbReference type="InterPro" id="IPR002075">
    <property type="entry name" value="NTF2_dom"/>
</dbReference>
<comment type="subcellular location">
    <subcellularLocation>
        <location evidence="1">Cytoplasm</location>
    </subcellularLocation>
    <subcellularLocation>
        <location evidence="1">Nucleus</location>
    </subcellularLocation>
</comment>
<dbReference type="CDD" id="cd00780">
    <property type="entry name" value="NTF2"/>
    <property type="match status" value="1"/>
</dbReference>
<comment type="caution">
    <text evidence="3">The sequence shown here is derived from an EMBL/GenBank/DDBJ whole genome shotgun (WGS) entry which is preliminary data.</text>
</comment>
<dbReference type="GO" id="GO:0005737">
    <property type="term" value="C:cytoplasm"/>
    <property type="evidence" value="ECO:0007669"/>
    <property type="project" value="UniProtKB-SubCell"/>
</dbReference>
<dbReference type="GO" id="GO:0051028">
    <property type="term" value="P:mRNA transport"/>
    <property type="evidence" value="ECO:0007669"/>
    <property type="project" value="UniProtKB-UniRule"/>
</dbReference>
<keyword evidence="1" id="KW-0813">Transport</keyword>
<organism evidence="3 4">
    <name type="scientific">Penicillium antarcticum</name>
    <dbReference type="NCBI Taxonomy" id="416450"/>
    <lineage>
        <taxon>Eukaryota</taxon>
        <taxon>Fungi</taxon>
        <taxon>Dikarya</taxon>
        <taxon>Ascomycota</taxon>
        <taxon>Pezizomycotina</taxon>
        <taxon>Eurotiomycetes</taxon>
        <taxon>Eurotiomycetidae</taxon>
        <taxon>Eurotiales</taxon>
        <taxon>Aspergillaceae</taxon>
        <taxon>Penicillium</taxon>
    </lineage>
</organism>
<gene>
    <name evidence="3" type="ORF">PENANT_c009G06529</name>
</gene>
<sequence length="123" mass="13929">MSQPDASRAIAEQFLQHYYTTFEGDRSALASLYRNQSKLTYEDKTFKGADIMGQIGAMPAAKREFASFMSQYTDDKDSGILIMLHGLLGDEGLRMNFIHTFNLSQDEGGYFVNNEMFQLVFNA</sequence>
<feature type="domain" description="NTF2" evidence="2">
    <location>
        <begin position="10"/>
        <end position="119"/>
    </location>
</feature>
<keyword evidence="4" id="KW-1185">Reference proteome</keyword>
<comment type="function">
    <text evidence="1">Has a role in nuclear-cytoplasmic transport of proteins and mRNAs.</text>
</comment>